<dbReference type="AlphaFoldDB" id="K0KZC8"/>
<name>K0KZC8_WICCF</name>
<dbReference type="HOGENOM" id="CLU_839933_0_0_1"/>
<feature type="chain" id="PRO_5003834671" evidence="1">
    <location>
        <begin position="19"/>
        <end position="331"/>
    </location>
</feature>
<evidence type="ECO:0000313" key="2">
    <source>
        <dbReference type="EMBL" id="CCH46488.1"/>
    </source>
</evidence>
<dbReference type="InParanoid" id="K0KZC8"/>
<keyword evidence="1" id="KW-0732">Signal</keyword>
<reference evidence="2 3" key="1">
    <citation type="journal article" date="2012" name="Eukaryot. Cell">
        <title>Draft genome sequence of Wickerhamomyces ciferrii NRRL Y-1031 F-60-10.</title>
        <authorList>
            <person name="Schneider J."/>
            <person name="Andrea H."/>
            <person name="Blom J."/>
            <person name="Jaenicke S."/>
            <person name="Ruckert C."/>
            <person name="Schorsch C."/>
            <person name="Szczepanowski R."/>
            <person name="Farwick M."/>
            <person name="Goesmann A."/>
            <person name="Puhler A."/>
            <person name="Schaffer S."/>
            <person name="Tauch A."/>
            <person name="Kohler T."/>
            <person name="Brinkrolf K."/>
        </authorList>
    </citation>
    <scope>NUCLEOTIDE SEQUENCE [LARGE SCALE GENOMIC DNA]</scope>
    <source>
        <strain evidence="3">ATCC 14091 / BCRC 22168 / CBS 111 / JCM 3599 / NBRC 0793 / NRRL Y-1031 F-60-10</strain>
    </source>
</reference>
<feature type="signal peptide" evidence="1">
    <location>
        <begin position="1"/>
        <end position="18"/>
    </location>
</feature>
<organism evidence="2 3">
    <name type="scientific">Wickerhamomyces ciferrii (strain ATCC 14091 / BCRC 22168 / CBS 111 / JCM 3599 / NBRC 0793 / NRRL Y-1031 F-60-10)</name>
    <name type="common">Yeast</name>
    <name type="synonym">Pichia ciferrii</name>
    <dbReference type="NCBI Taxonomy" id="1206466"/>
    <lineage>
        <taxon>Eukaryota</taxon>
        <taxon>Fungi</taxon>
        <taxon>Dikarya</taxon>
        <taxon>Ascomycota</taxon>
        <taxon>Saccharomycotina</taxon>
        <taxon>Saccharomycetes</taxon>
        <taxon>Phaffomycetales</taxon>
        <taxon>Wickerhamomycetaceae</taxon>
        <taxon>Wickerhamomyces</taxon>
    </lineage>
</organism>
<dbReference type="EMBL" id="CAIF01000250">
    <property type="protein sequence ID" value="CCH46488.1"/>
    <property type="molecule type" value="Genomic_DNA"/>
</dbReference>
<evidence type="ECO:0000256" key="1">
    <source>
        <dbReference type="SAM" id="SignalP"/>
    </source>
</evidence>
<gene>
    <name evidence="2" type="ORF">BN7_6081</name>
</gene>
<evidence type="ECO:0000313" key="3">
    <source>
        <dbReference type="Proteomes" id="UP000009328"/>
    </source>
</evidence>
<accession>K0KZC8</accession>
<comment type="caution">
    <text evidence="2">The sequence shown here is derived from an EMBL/GenBank/DDBJ whole genome shotgun (WGS) entry which is preliminary data.</text>
</comment>
<sequence>MLLLKLLNLLCLVISCLCSENDNFKLAIPIYFDISKHLKFLIPRTQKLLNDDLSQREFDIEYQTKLIWGPGPSYTIKLDYGEEESYFISPYGKTITIYQTDFLIAANKVHEFIARVIEDCLLKIELDFFDSGVIVPHDNVGIDIGPNHIIDIHIISSRQYNWDKALFDEVFQPVINELYDLIELDVKVNHVNEIYKPVLHLDDFNSILNHEKLTFLIYLSDDEMIISGIDSSQIIIPKKGAIQLVHLNEDLDEMEQIEILEVLTGQLFKLLGMNFQEPKSPFIRIDFMIRKQIHINYLKLKSSEKTHIQKLMNEAKWGDALRLSWDFLRLT</sequence>
<keyword evidence="3" id="KW-1185">Reference proteome</keyword>
<dbReference type="STRING" id="1206466.K0KZC8"/>
<proteinExistence type="predicted"/>
<protein>
    <submittedName>
        <fullName evidence="2">Secreted protein</fullName>
    </submittedName>
</protein>
<dbReference type="PROSITE" id="PS51257">
    <property type="entry name" value="PROKAR_LIPOPROTEIN"/>
    <property type="match status" value="1"/>
</dbReference>
<dbReference type="Proteomes" id="UP000009328">
    <property type="component" value="Unassembled WGS sequence"/>
</dbReference>